<evidence type="ECO:0000259" key="2">
    <source>
        <dbReference type="Pfam" id="PF04426"/>
    </source>
</evidence>
<dbReference type="InterPro" id="IPR039634">
    <property type="entry name" value="Bul1-like"/>
</dbReference>
<dbReference type="EMBL" id="OZ004258">
    <property type="protein sequence ID" value="CAK7914917.1"/>
    <property type="molecule type" value="Genomic_DNA"/>
</dbReference>
<dbReference type="PANTHER" id="PTHR31904:SF1">
    <property type="entry name" value="BYPASS OF STOP CODON PROTEIN 5-RELATED"/>
    <property type="match status" value="1"/>
</dbReference>
<accession>A0ABP0EGF1</accession>
<dbReference type="Pfam" id="PF04425">
    <property type="entry name" value="Bul1_N"/>
    <property type="match status" value="1"/>
</dbReference>
<sequence length="602" mass="68332">MTSQYSLLPSYQMHQALLAKSVSIPMEMSDYDSDDSLPSYDMDSESCSLRYPSSISTYASNNESTVISSNDVVGDTILDVHHQLKVSKCNSQIKMEIHLTESPGIPGVEPTYIENHEYNQGDLVCGYVVIESNSNIPIAFTMIYILLEGNIVRGEIFDSSKKRTSNFLQVVDLVASSHKVNIDKLPEIDRVDNTHLQFGLNDFLYPGIKYKRFFSFRIPHNLLESNCKNPNLSQHLRLPPSFDSLAFLNTSIKYSVHARCIAPDTNTREYYSLQDSEREVRIVPTKVKMSSIEDLFLKAQVKYSFDNLFNKIRRDIQIMKEIRGMVPAAKIYKYRKNETAQPQFTFSPDVYNVTSQLMKRSISGSKNYGNIRLSVPAVEKVIPYIPQREYRSNDSVPPHILNSWKISFPVELILTTSSKVKPPKIKSICSSLVIVSFATSSEDSIPLEFDSDMIFNNSTGENFSSIVQRPISDLSTQLMEQIKETEGVHCDKYLLDELRSIGNVRQKTVSLQLDDVKVSPNAGRWSMKNGQPVANFMVYLDLASACLNNARTDKGKRSFDLYSLVPEFQHCKIAQMYYIETNFILNNGTSMSIKLPLSIQKH</sequence>
<dbReference type="Proteomes" id="UP001497600">
    <property type="component" value="Chromosome F"/>
</dbReference>
<feature type="domain" description="Bul1 N-terminal" evidence="1">
    <location>
        <begin position="70"/>
        <end position="242"/>
    </location>
</feature>
<dbReference type="InterPro" id="IPR014752">
    <property type="entry name" value="Arrestin-like_C"/>
</dbReference>
<dbReference type="InterPro" id="IPR007519">
    <property type="entry name" value="Bul1_N"/>
</dbReference>
<keyword evidence="4" id="KW-1185">Reference proteome</keyword>
<evidence type="ECO:0000313" key="3">
    <source>
        <dbReference type="EMBL" id="CAK7914917.1"/>
    </source>
</evidence>
<dbReference type="PANTHER" id="PTHR31904">
    <property type="entry name" value="BYPASS OF STOP CODON PROTEIN 5-RELATED"/>
    <property type="match status" value="1"/>
</dbReference>
<dbReference type="InterPro" id="IPR022794">
    <property type="entry name" value="Bul1_C"/>
</dbReference>
<feature type="domain" description="Bul1 C-terminal" evidence="2">
    <location>
        <begin position="416"/>
        <end position="468"/>
    </location>
</feature>
<evidence type="ECO:0000259" key="1">
    <source>
        <dbReference type="Pfam" id="PF04425"/>
    </source>
</evidence>
<dbReference type="Gene3D" id="2.60.40.640">
    <property type="match status" value="1"/>
</dbReference>
<evidence type="ECO:0008006" key="5">
    <source>
        <dbReference type="Google" id="ProtNLM"/>
    </source>
</evidence>
<proteinExistence type="predicted"/>
<name>A0ABP0EGF1_9ASCO</name>
<organism evidence="3 4">
    <name type="scientific">[Candida] anglica</name>
    <dbReference type="NCBI Taxonomy" id="148631"/>
    <lineage>
        <taxon>Eukaryota</taxon>
        <taxon>Fungi</taxon>
        <taxon>Dikarya</taxon>
        <taxon>Ascomycota</taxon>
        <taxon>Saccharomycotina</taxon>
        <taxon>Pichiomycetes</taxon>
        <taxon>Debaryomycetaceae</taxon>
        <taxon>Kurtzmaniella</taxon>
    </lineage>
</organism>
<dbReference type="Pfam" id="PF04426">
    <property type="entry name" value="Bul1_C"/>
    <property type="match status" value="1"/>
</dbReference>
<reference evidence="3 4" key="1">
    <citation type="submission" date="2024-01" db="EMBL/GenBank/DDBJ databases">
        <authorList>
            <consortium name="Genoscope - CEA"/>
            <person name="William W."/>
        </authorList>
    </citation>
    <scope>NUCLEOTIDE SEQUENCE [LARGE SCALE GENOMIC DNA]</scope>
    <source>
        <strain evidence="3 4">29B2s-10</strain>
    </source>
</reference>
<protein>
    <recommendedName>
        <fullName evidence="5">Bul1 N-terminal domain-containing protein</fullName>
    </recommendedName>
</protein>
<gene>
    <name evidence="3" type="ORF">CAAN4_F18646</name>
</gene>
<evidence type="ECO:0000313" key="4">
    <source>
        <dbReference type="Proteomes" id="UP001497600"/>
    </source>
</evidence>